<dbReference type="GO" id="GO:0009307">
    <property type="term" value="P:DNA restriction-modification system"/>
    <property type="evidence" value="ECO:0007669"/>
    <property type="project" value="UniProtKB-KW"/>
</dbReference>
<comment type="caution">
    <text evidence="6">The sequence shown here is derived from an EMBL/GenBank/DDBJ whole genome shotgun (WGS) entry which is preliminary data.</text>
</comment>
<accession>A0A554VFG5</accession>
<keyword evidence="6" id="KW-0255">Endonuclease</keyword>
<dbReference type="RefSeq" id="WP_143917847.1">
    <property type="nucleotide sequence ID" value="NZ_CANMIK010000061.1"/>
</dbReference>
<feature type="domain" description="Type I restriction modification DNA specificity" evidence="5">
    <location>
        <begin position="24"/>
        <end position="210"/>
    </location>
</feature>
<dbReference type="SUPFAM" id="SSF116734">
    <property type="entry name" value="DNA methylase specificity domain"/>
    <property type="match status" value="2"/>
</dbReference>
<dbReference type="InterPro" id="IPR000055">
    <property type="entry name" value="Restrct_endonuc_typeI_TRD"/>
</dbReference>
<name>A0A554VFG5_9FLAO</name>
<dbReference type="InterPro" id="IPR044946">
    <property type="entry name" value="Restrct_endonuc_typeI_TRD_sf"/>
</dbReference>
<evidence type="ECO:0000256" key="4">
    <source>
        <dbReference type="SAM" id="Coils"/>
    </source>
</evidence>
<evidence type="ECO:0000256" key="2">
    <source>
        <dbReference type="ARBA" id="ARBA00022747"/>
    </source>
</evidence>
<dbReference type="Gene3D" id="3.90.220.20">
    <property type="entry name" value="DNA methylase specificity domains"/>
    <property type="match status" value="2"/>
</dbReference>
<evidence type="ECO:0000259" key="5">
    <source>
        <dbReference type="Pfam" id="PF01420"/>
    </source>
</evidence>
<dbReference type="AlphaFoldDB" id="A0A554VFG5"/>
<dbReference type="InterPro" id="IPR052021">
    <property type="entry name" value="Type-I_RS_S_subunit"/>
</dbReference>
<keyword evidence="6" id="KW-0540">Nuclease</keyword>
<sequence length="449" mass="51328">MEVAVIQKKETKLVPKLRFPEFNEGWISNLLGNVTNYTKGFAFKSDDYKSEGVRIVRVSDLGVNSIKKDIDKVFVDTVFSKSHGKYLLHKNNIIITTVGSKPEMIESAVGRGIFIYENNQGLLNQNMLKFENIDSFDNGFLQGIINSKRYQYFIKGIARGNANQSNITVKDLLNFKLNIPSLPEQQKIASFLSTVDTKIQQLQRKKELLEQYKKGAMQQIFSQKIRFKPALSEVEGREDDRSDYQDWEEKQLGDVLTFISTNSFSRNDLNYEEGEVYNIHYGDIHTKFKSNFHLSSEEVPFINSNISLSKISDEKLCILGDVVIADASEDYNDIGKAIEIINTNNQKIVAGLHTFLGRDFENSTIVGFKCYLFQTDYIRKQIMRIAQGISVLGISKKNLSKISFELPCKEEQQKIADFLSAIDNKIDKTVEQIESTQQFKKGLLQQMFV</sequence>
<keyword evidence="2" id="KW-0680">Restriction system</keyword>
<dbReference type="GO" id="GO:0004519">
    <property type="term" value="F:endonuclease activity"/>
    <property type="evidence" value="ECO:0007669"/>
    <property type="project" value="UniProtKB-KW"/>
</dbReference>
<feature type="coiled-coil region" evidence="4">
    <location>
        <begin position="192"/>
        <end position="219"/>
    </location>
</feature>
<evidence type="ECO:0000256" key="1">
    <source>
        <dbReference type="ARBA" id="ARBA00010923"/>
    </source>
</evidence>
<evidence type="ECO:0000256" key="3">
    <source>
        <dbReference type="ARBA" id="ARBA00023125"/>
    </source>
</evidence>
<evidence type="ECO:0000313" key="7">
    <source>
        <dbReference type="Proteomes" id="UP000318833"/>
    </source>
</evidence>
<dbReference type="Gene3D" id="1.10.287.1120">
    <property type="entry name" value="Bipartite methylase S protein"/>
    <property type="match status" value="1"/>
</dbReference>
<proteinExistence type="inferred from homology"/>
<keyword evidence="3" id="KW-0238">DNA-binding</keyword>
<evidence type="ECO:0000313" key="6">
    <source>
        <dbReference type="EMBL" id="TSE05867.1"/>
    </source>
</evidence>
<organism evidence="6 7">
    <name type="scientific">Aquimarina algiphila</name>
    <dbReference type="NCBI Taxonomy" id="2047982"/>
    <lineage>
        <taxon>Bacteria</taxon>
        <taxon>Pseudomonadati</taxon>
        <taxon>Bacteroidota</taxon>
        <taxon>Flavobacteriia</taxon>
        <taxon>Flavobacteriales</taxon>
        <taxon>Flavobacteriaceae</taxon>
        <taxon>Aquimarina</taxon>
    </lineage>
</organism>
<feature type="domain" description="Type I restriction modification DNA specificity" evidence="5">
    <location>
        <begin position="245"/>
        <end position="429"/>
    </location>
</feature>
<dbReference type="Proteomes" id="UP000318833">
    <property type="component" value="Unassembled WGS sequence"/>
</dbReference>
<dbReference type="OrthoDB" id="2234796at2"/>
<protein>
    <submittedName>
        <fullName evidence="6">Restriction endonuclease subunit S</fullName>
    </submittedName>
</protein>
<dbReference type="EMBL" id="VLNR01000053">
    <property type="protein sequence ID" value="TSE05867.1"/>
    <property type="molecule type" value="Genomic_DNA"/>
</dbReference>
<dbReference type="PANTHER" id="PTHR30408">
    <property type="entry name" value="TYPE-1 RESTRICTION ENZYME ECOKI SPECIFICITY PROTEIN"/>
    <property type="match status" value="1"/>
</dbReference>
<keyword evidence="7" id="KW-1185">Reference proteome</keyword>
<keyword evidence="6" id="KW-0378">Hydrolase</keyword>
<reference evidence="6 7" key="1">
    <citation type="submission" date="2019-07" db="EMBL/GenBank/DDBJ databases">
        <title>The draft genome sequence of Aquimarina algiphila M91.</title>
        <authorList>
            <person name="Meng X."/>
        </authorList>
    </citation>
    <scope>NUCLEOTIDE SEQUENCE [LARGE SCALE GENOMIC DNA]</scope>
    <source>
        <strain evidence="6 7">M91</strain>
    </source>
</reference>
<comment type="similarity">
    <text evidence="1">Belongs to the type-I restriction system S methylase family.</text>
</comment>
<dbReference type="PANTHER" id="PTHR30408:SF12">
    <property type="entry name" value="TYPE I RESTRICTION ENZYME MJAVIII SPECIFICITY SUBUNIT"/>
    <property type="match status" value="1"/>
</dbReference>
<gene>
    <name evidence="6" type="ORF">FOF46_21350</name>
</gene>
<keyword evidence="4" id="KW-0175">Coiled coil</keyword>
<dbReference type="GO" id="GO:0003677">
    <property type="term" value="F:DNA binding"/>
    <property type="evidence" value="ECO:0007669"/>
    <property type="project" value="UniProtKB-KW"/>
</dbReference>
<dbReference type="Pfam" id="PF01420">
    <property type="entry name" value="Methylase_S"/>
    <property type="match status" value="2"/>
</dbReference>